<protein>
    <submittedName>
        <fullName evidence="5">Peptidylprolyl isomerase</fullName>
        <ecNumber evidence="5">5.2.1.8</ecNumber>
    </submittedName>
</protein>
<comment type="caution">
    <text evidence="5">The sequence shown here is derived from an EMBL/GenBank/DDBJ whole genome shotgun (WGS) entry which is preliminary data.</text>
</comment>
<gene>
    <name evidence="5" type="ORF">ACFSJH_06970</name>
</gene>
<feature type="compositionally biased region" description="Basic and acidic residues" evidence="2">
    <location>
        <begin position="368"/>
        <end position="378"/>
    </location>
</feature>
<dbReference type="Proteomes" id="UP001597362">
    <property type="component" value="Unassembled WGS sequence"/>
</dbReference>
<feature type="domain" description="PpiC" evidence="4">
    <location>
        <begin position="181"/>
        <end position="290"/>
    </location>
</feature>
<dbReference type="PANTHER" id="PTHR47245">
    <property type="entry name" value="PEPTIDYLPROLYL ISOMERASE"/>
    <property type="match status" value="1"/>
</dbReference>
<dbReference type="PROSITE" id="PS50198">
    <property type="entry name" value="PPIC_PPIASE_2"/>
    <property type="match status" value="1"/>
</dbReference>
<dbReference type="EC" id="5.2.1.8" evidence="5"/>
<dbReference type="GO" id="GO:0003755">
    <property type="term" value="F:peptidyl-prolyl cis-trans isomerase activity"/>
    <property type="evidence" value="ECO:0007669"/>
    <property type="project" value="UniProtKB-EC"/>
</dbReference>
<dbReference type="PROSITE" id="PS51257">
    <property type="entry name" value="PROKAR_LIPOPROTEIN"/>
    <property type="match status" value="1"/>
</dbReference>
<evidence type="ECO:0000256" key="2">
    <source>
        <dbReference type="SAM" id="MobiDB-lite"/>
    </source>
</evidence>
<keyword evidence="6" id="KW-1185">Reference proteome</keyword>
<sequence length="378" mass="42356">MYQVNNKKWRKSTLLVLTAVLTMALLAGCGKVKKEDYSLQFKDVDKGDVVATYEGGQVTKDEFDKFLALQTLQNPEAAMLLQIPQYQEMIMQQYITFKVLTAQASEETIAKARDLTHEEMTNFKKFKKENKDFQKTMKDSNITENDMATLLMLTTTMSTHLNSKVTDEDVNKAYKDLSPNFATTSARHILVKTTEQDPETGAPKEVRPQEEALKMINEIKEKLQANEDWDALAKQYSEDPGSKETGGLYENTDASDWDPAFKQAAFDQEIGVIGEPVLSSMGYHIIKVEKREVKALDQLTEEQRAAVDNTASYSYLEKFMAEEVEKLNIEINLPQPEPSPSDAPAEGAGEGNKEAEPDAEQPAETDNEAEKAETPAAK</sequence>
<keyword evidence="1" id="KW-0697">Rotamase</keyword>
<reference evidence="6" key="1">
    <citation type="journal article" date="2019" name="Int. J. Syst. Evol. Microbiol.">
        <title>The Global Catalogue of Microorganisms (GCM) 10K type strain sequencing project: providing services to taxonomists for standard genome sequencing and annotation.</title>
        <authorList>
            <consortium name="The Broad Institute Genomics Platform"/>
            <consortium name="The Broad Institute Genome Sequencing Center for Infectious Disease"/>
            <person name="Wu L."/>
            <person name="Ma J."/>
        </authorList>
    </citation>
    <scope>NUCLEOTIDE SEQUENCE [LARGE SCALE GENOMIC DNA]</scope>
    <source>
        <strain evidence="6">GH52</strain>
    </source>
</reference>
<dbReference type="PANTHER" id="PTHR47245:SF2">
    <property type="entry name" value="PEPTIDYL-PROLYL CIS-TRANS ISOMERASE HP_0175-RELATED"/>
    <property type="match status" value="1"/>
</dbReference>
<evidence type="ECO:0000256" key="1">
    <source>
        <dbReference type="PROSITE-ProRule" id="PRU00278"/>
    </source>
</evidence>
<feature type="signal peptide" evidence="3">
    <location>
        <begin position="1"/>
        <end position="27"/>
    </location>
</feature>
<organism evidence="5 6">
    <name type="scientific">Paenibacillus yanchengensis</name>
    <dbReference type="NCBI Taxonomy" id="2035833"/>
    <lineage>
        <taxon>Bacteria</taxon>
        <taxon>Bacillati</taxon>
        <taxon>Bacillota</taxon>
        <taxon>Bacilli</taxon>
        <taxon>Bacillales</taxon>
        <taxon>Paenibacillaceae</taxon>
        <taxon>Paenibacillus</taxon>
    </lineage>
</organism>
<proteinExistence type="predicted"/>
<dbReference type="InterPro" id="IPR050245">
    <property type="entry name" value="PrsA_foldase"/>
</dbReference>
<feature type="region of interest" description="Disordered" evidence="2">
    <location>
        <begin position="330"/>
        <end position="378"/>
    </location>
</feature>
<dbReference type="InterPro" id="IPR000297">
    <property type="entry name" value="PPIase_PpiC"/>
</dbReference>
<dbReference type="Pfam" id="PF13616">
    <property type="entry name" value="Rotamase_3"/>
    <property type="match status" value="1"/>
</dbReference>
<dbReference type="SUPFAM" id="SSF54534">
    <property type="entry name" value="FKBP-like"/>
    <property type="match status" value="1"/>
</dbReference>
<evidence type="ECO:0000313" key="5">
    <source>
        <dbReference type="EMBL" id="MFD2115470.1"/>
    </source>
</evidence>
<dbReference type="InterPro" id="IPR046357">
    <property type="entry name" value="PPIase_dom_sf"/>
</dbReference>
<dbReference type="SUPFAM" id="SSF109998">
    <property type="entry name" value="Triger factor/SurA peptide-binding domain-like"/>
    <property type="match status" value="1"/>
</dbReference>
<feature type="chain" id="PRO_5045733303" evidence="3">
    <location>
        <begin position="28"/>
        <end position="378"/>
    </location>
</feature>
<evidence type="ECO:0000313" key="6">
    <source>
        <dbReference type="Proteomes" id="UP001597362"/>
    </source>
</evidence>
<accession>A0ABW4YIN2</accession>
<dbReference type="RefSeq" id="WP_377770660.1">
    <property type="nucleotide sequence ID" value="NZ_JBHUHO010000019.1"/>
</dbReference>
<dbReference type="InterPro" id="IPR027304">
    <property type="entry name" value="Trigger_fact/SurA_dom_sf"/>
</dbReference>
<name>A0ABW4YIN2_9BACL</name>
<keyword evidence="1 5" id="KW-0413">Isomerase</keyword>
<feature type="compositionally biased region" description="Acidic residues" evidence="2">
    <location>
        <begin position="357"/>
        <end position="367"/>
    </location>
</feature>
<dbReference type="EMBL" id="JBHUHO010000019">
    <property type="protein sequence ID" value="MFD2115470.1"/>
    <property type="molecule type" value="Genomic_DNA"/>
</dbReference>
<evidence type="ECO:0000256" key="3">
    <source>
        <dbReference type="SAM" id="SignalP"/>
    </source>
</evidence>
<dbReference type="Gene3D" id="3.10.50.40">
    <property type="match status" value="1"/>
</dbReference>
<keyword evidence="3" id="KW-0732">Signal</keyword>
<evidence type="ECO:0000259" key="4">
    <source>
        <dbReference type="PROSITE" id="PS50198"/>
    </source>
</evidence>